<dbReference type="SUPFAM" id="SSF51338">
    <property type="entry name" value="Composite domain of metallo-dependent hydrolases"/>
    <property type="match status" value="1"/>
</dbReference>
<dbReference type="EMBL" id="CAADJD010000024">
    <property type="protein sequence ID" value="VFS79086.1"/>
    <property type="molecule type" value="Genomic_DNA"/>
</dbReference>
<dbReference type="InterPro" id="IPR011059">
    <property type="entry name" value="Metal-dep_hydrolase_composite"/>
</dbReference>
<protein>
    <submittedName>
        <fullName evidence="1">Uncharacterized protein</fullName>
    </submittedName>
</protein>
<evidence type="ECO:0000313" key="2">
    <source>
        <dbReference type="Proteomes" id="UP000401081"/>
    </source>
</evidence>
<dbReference type="Gene3D" id="2.30.40.10">
    <property type="entry name" value="Urease, subunit C, domain 1"/>
    <property type="match status" value="1"/>
</dbReference>
<name>A0A485C435_KLUCR</name>
<organism evidence="1 2">
    <name type="scientific">Kluyvera cryocrescens</name>
    <name type="common">Kluyvera citrophila</name>
    <dbReference type="NCBI Taxonomy" id="580"/>
    <lineage>
        <taxon>Bacteria</taxon>
        <taxon>Pseudomonadati</taxon>
        <taxon>Pseudomonadota</taxon>
        <taxon>Gammaproteobacteria</taxon>
        <taxon>Enterobacterales</taxon>
        <taxon>Enterobacteriaceae</taxon>
        <taxon>Kluyvera</taxon>
    </lineage>
</organism>
<proteinExistence type="predicted"/>
<gene>
    <name evidence="1" type="ORF">NCTC12993_05754</name>
</gene>
<dbReference type="AlphaFoldDB" id="A0A485C435"/>
<evidence type="ECO:0000313" key="1">
    <source>
        <dbReference type="EMBL" id="VFS79086.1"/>
    </source>
</evidence>
<dbReference type="Proteomes" id="UP000401081">
    <property type="component" value="Unassembled WGS sequence"/>
</dbReference>
<keyword evidence="2" id="KW-1185">Reference proteome</keyword>
<dbReference type="GO" id="GO:0016810">
    <property type="term" value="F:hydrolase activity, acting on carbon-nitrogen (but not peptide) bonds"/>
    <property type="evidence" value="ECO:0007669"/>
    <property type="project" value="InterPro"/>
</dbReference>
<reference evidence="1 2" key="1">
    <citation type="submission" date="2019-03" db="EMBL/GenBank/DDBJ databases">
        <authorList>
            <consortium name="Pathogen Informatics"/>
        </authorList>
    </citation>
    <scope>NUCLEOTIDE SEQUENCE [LARGE SCALE GENOMIC DNA]</scope>
    <source>
        <strain evidence="1 2">NCTC12993</strain>
    </source>
</reference>
<accession>A0A485C435</accession>
<sequence length="54" mass="5750">MSLASSLCLTVTPPAHCDSVWRGATLVTMQDGRYNVIENGALAVTEGKNCLAWP</sequence>